<feature type="compositionally biased region" description="Gly residues" evidence="1">
    <location>
        <begin position="7"/>
        <end position="20"/>
    </location>
</feature>
<dbReference type="RefSeq" id="WP_203854358.1">
    <property type="nucleotide sequence ID" value="NZ_BAAAVW010000043.1"/>
</dbReference>
<evidence type="ECO:0000256" key="1">
    <source>
        <dbReference type="SAM" id="MobiDB-lite"/>
    </source>
</evidence>
<evidence type="ECO:0000313" key="4">
    <source>
        <dbReference type="Proteomes" id="UP000660611"/>
    </source>
</evidence>
<feature type="region of interest" description="Disordered" evidence="1">
    <location>
        <begin position="1"/>
        <end position="27"/>
    </location>
</feature>
<sequence length="259" mass="27138">MGTLRGDNGGGERPQDGGGLPDLPPEWGTIIIPDDAGALDDEGTSIRRQFRRATIRRRWRRRLHLRPEPIGRTDDDSPGLAVPLLIMSIAVIATLVSLFAVAWPRRNPNGTPQLAPSSPAAVVYLAGLSLFDPEGESVPLRELTPGVILLVDGCTCEELITGTVEAVAASRAPSTTVLVVAARIPPLPSGLNDKVKVRRLADPNSSVRAAVPFLATSRTTAAILVAADGTMIRAVSSVTSASSFDTELANLAATPSSTA</sequence>
<accession>A0A919Q1P2</accession>
<name>A0A919Q1P2_9ACTN</name>
<evidence type="ECO:0000256" key="2">
    <source>
        <dbReference type="SAM" id="Phobius"/>
    </source>
</evidence>
<keyword evidence="2" id="KW-0472">Membrane</keyword>
<feature type="transmembrane region" description="Helical" evidence="2">
    <location>
        <begin position="80"/>
        <end position="103"/>
    </location>
</feature>
<comment type="caution">
    <text evidence="3">The sequence shown here is derived from an EMBL/GenBank/DDBJ whole genome shotgun (WGS) entry which is preliminary data.</text>
</comment>
<dbReference type="AlphaFoldDB" id="A0A919Q1P2"/>
<keyword evidence="2" id="KW-0812">Transmembrane</keyword>
<organism evidence="3 4">
    <name type="scientific">Dactylosporangium siamense</name>
    <dbReference type="NCBI Taxonomy" id="685454"/>
    <lineage>
        <taxon>Bacteria</taxon>
        <taxon>Bacillati</taxon>
        <taxon>Actinomycetota</taxon>
        <taxon>Actinomycetes</taxon>
        <taxon>Micromonosporales</taxon>
        <taxon>Micromonosporaceae</taxon>
        <taxon>Dactylosporangium</taxon>
    </lineage>
</organism>
<proteinExistence type="predicted"/>
<keyword evidence="4" id="KW-1185">Reference proteome</keyword>
<dbReference type="EMBL" id="BONQ01000188">
    <property type="protein sequence ID" value="GIG52763.1"/>
    <property type="molecule type" value="Genomic_DNA"/>
</dbReference>
<reference evidence="3" key="1">
    <citation type="submission" date="2021-01" db="EMBL/GenBank/DDBJ databases">
        <title>Whole genome shotgun sequence of Dactylosporangium siamense NBRC 106093.</title>
        <authorList>
            <person name="Komaki H."/>
            <person name="Tamura T."/>
        </authorList>
    </citation>
    <scope>NUCLEOTIDE SEQUENCE</scope>
    <source>
        <strain evidence="3">NBRC 106093</strain>
    </source>
</reference>
<gene>
    <name evidence="3" type="ORF">Dsi01nite_108040</name>
</gene>
<dbReference type="Proteomes" id="UP000660611">
    <property type="component" value="Unassembled WGS sequence"/>
</dbReference>
<keyword evidence="2" id="KW-1133">Transmembrane helix</keyword>
<evidence type="ECO:0000313" key="3">
    <source>
        <dbReference type="EMBL" id="GIG52763.1"/>
    </source>
</evidence>
<protein>
    <submittedName>
        <fullName evidence="3">Uncharacterized protein</fullName>
    </submittedName>
</protein>